<sequence length="268" mass="29254">MIILPLEEYEQLQEEFDSIVPPGTVLAIQNDQQRLALAGVLKKCENALEKLTAHQECNPWISFLTGMIYQLLGQESRAAALFEIALKDPMSPSRLRSGSLINLLKARSSPKDAGLAGVLLKKSQGLFSLELNVLASLSSAVVSGLDPQGVLALFRPEEITPQEVGYLFIQTLKGAGEGQLNCSIPETVKKTAKRLLREGMEHKILEWDARSALLFLIWVLGLMMVSPQNDEEGIIAALVALPCMPEYASIFGIEDIQGSAELIAELGR</sequence>
<accession>A0A1F6GMK2</accession>
<dbReference type="EMBL" id="MFNF01000058">
    <property type="protein sequence ID" value="OGG99332.1"/>
    <property type="molecule type" value="Genomic_DNA"/>
</dbReference>
<evidence type="ECO:0000313" key="2">
    <source>
        <dbReference type="Proteomes" id="UP000177583"/>
    </source>
</evidence>
<dbReference type="AlphaFoldDB" id="A0A1F6GMK2"/>
<organism evidence="1 2">
    <name type="scientific">Candidatus Lambdaproteobacteria bacterium RIFOXYD2_FULL_56_26</name>
    <dbReference type="NCBI Taxonomy" id="1817773"/>
    <lineage>
        <taxon>Bacteria</taxon>
        <taxon>Pseudomonadati</taxon>
        <taxon>Pseudomonadota</taxon>
        <taxon>Candidatus Lambdaproteobacteria</taxon>
    </lineage>
</organism>
<evidence type="ECO:0000313" key="1">
    <source>
        <dbReference type="EMBL" id="OGG99332.1"/>
    </source>
</evidence>
<proteinExistence type="predicted"/>
<gene>
    <name evidence="1" type="ORF">A2557_00895</name>
</gene>
<name>A0A1F6GMK2_9PROT</name>
<comment type="caution">
    <text evidence="1">The sequence shown here is derived from an EMBL/GenBank/DDBJ whole genome shotgun (WGS) entry which is preliminary data.</text>
</comment>
<reference evidence="1 2" key="1">
    <citation type="journal article" date="2016" name="Nat. Commun.">
        <title>Thousands of microbial genomes shed light on interconnected biogeochemical processes in an aquifer system.</title>
        <authorList>
            <person name="Anantharaman K."/>
            <person name="Brown C.T."/>
            <person name="Hug L.A."/>
            <person name="Sharon I."/>
            <person name="Castelle C.J."/>
            <person name="Probst A.J."/>
            <person name="Thomas B.C."/>
            <person name="Singh A."/>
            <person name="Wilkins M.J."/>
            <person name="Karaoz U."/>
            <person name="Brodie E.L."/>
            <person name="Williams K.H."/>
            <person name="Hubbard S.S."/>
            <person name="Banfield J.F."/>
        </authorList>
    </citation>
    <scope>NUCLEOTIDE SEQUENCE [LARGE SCALE GENOMIC DNA]</scope>
</reference>
<protein>
    <submittedName>
        <fullName evidence="1">Uncharacterized protein</fullName>
    </submittedName>
</protein>
<dbReference type="Proteomes" id="UP000177583">
    <property type="component" value="Unassembled WGS sequence"/>
</dbReference>